<evidence type="ECO:0000256" key="1">
    <source>
        <dbReference type="ARBA" id="ARBA00022741"/>
    </source>
</evidence>
<dbReference type="InterPro" id="IPR041546">
    <property type="entry name" value="ClpA/ClpB_AAA_lid"/>
</dbReference>
<dbReference type="AlphaFoldDB" id="A0AAE8K9L8"/>
<dbReference type="Gene3D" id="1.10.8.60">
    <property type="match status" value="2"/>
</dbReference>
<dbReference type="GO" id="GO:0034605">
    <property type="term" value="P:cellular response to heat"/>
    <property type="evidence" value="ECO:0007669"/>
    <property type="project" value="TreeGrafter"/>
</dbReference>
<dbReference type="InterPro" id="IPR003959">
    <property type="entry name" value="ATPase_AAA_core"/>
</dbReference>
<feature type="region of interest" description="Disordered" evidence="5">
    <location>
        <begin position="59"/>
        <end position="111"/>
    </location>
</feature>
<dbReference type="Pfam" id="PF17871">
    <property type="entry name" value="AAA_lid_9"/>
    <property type="match status" value="1"/>
</dbReference>
<dbReference type="SUPFAM" id="SSF52540">
    <property type="entry name" value="P-loop containing nucleoside triphosphate hydrolases"/>
    <property type="match status" value="2"/>
</dbReference>
<dbReference type="CDD" id="cd19499">
    <property type="entry name" value="RecA-like_ClpB_Hsp104-like"/>
    <property type="match status" value="1"/>
</dbReference>
<dbReference type="Pfam" id="PF00004">
    <property type="entry name" value="AAA"/>
    <property type="match status" value="1"/>
</dbReference>
<dbReference type="GO" id="GO:0005524">
    <property type="term" value="F:ATP binding"/>
    <property type="evidence" value="ECO:0007669"/>
    <property type="project" value="UniProtKB-KW"/>
</dbReference>
<evidence type="ECO:0000313" key="7">
    <source>
        <dbReference type="EMBL" id="RSI08408.1"/>
    </source>
</evidence>
<dbReference type="InterPro" id="IPR003593">
    <property type="entry name" value="AAA+_ATPase"/>
</dbReference>
<keyword evidence="1 4" id="KW-0547">Nucleotide-binding</keyword>
<dbReference type="SMART" id="SM00382">
    <property type="entry name" value="AAA"/>
    <property type="match status" value="2"/>
</dbReference>
<evidence type="ECO:0000256" key="4">
    <source>
        <dbReference type="RuleBase" id="RU004432"/>
    </source>
</evidence>
<dbReference type="SMART" id="SM01086">
    <property type="entry name" value="ClpB_D2-small"/>
    <property type="match status" value="1"/>
</dbReference>
<dbReference type="InterPro" id="IPR001943">
    <property type="entry name" value="UVR_dom"/>
</dbReference>
<dbReference type="InterPro" id="IPR018368">
    <property type="entry name" value="ClpA/B_CS1"/>
</dbReference>
<dbReference type="PROSITE" id="PS00871">
    <property type="entry name" value="CLPAB_2"/>
    <property type="match status" value="1"/>
</dbReference>
<dbReference type="GO" id="GO:0006508">
    <property type="term" value="P:proteolysis"/>
    <property type="evidence" value="ECO:0007669"/>
    <property type="project" value="UniProtKB-KW"/>
</dbReference>
<proteinExistence type="inferred from homology"/>
<dbReference type="GO" id="GO:0005737">
    <property type="term" value="C:cytoplasm"/>
    <property type="evidence" value="ECO:0007669"/>
    <property type="project" value="TreeGrafter"/>
</dbReference>
<evidence type="ECO:0000256" key="2">
    <source>
        <dbReference type="ARBA" id="ARBA00022840"/>
    </source>
</evidence>
<evidence type="ECO:0000259" key="6">
    <source>
        <dbReference type="PROSITE" id="PS50151"/>
    </source>
</evidence>
<dbReference type="PRINTS" id="PR00300">
    <property type="entry name" value="CLPPROTEASEA"/>
</dbReference>
<keyword evidence="7" id="KW-0378">Hydrolase</keyword>
<evidence type="ECO:0000256" key="3">
    <source>
        <dbReference type="ARBA" id="ARBA00023186"/>
    </source>
</evidence>
<dbReference type="Gene3D" id="4.10.860.10">
    <property type="entry name" value="UVR domain"/>
    <property type="match status" value="1"/>
</dbReference>
<dbReference type="PROSITE" id="PS00870">
    <property type="entry name" value="CLPAB_1"/>
    <property type="match status" value="1"/>
</dbReference>
<feature type="domain" description="UVR" evidence="6">
    <location>
        <begin position="365"/>
        <end position="400"/>
    </location>
</feature>
<evidence type="ECO:0000256" key="5">
    <source>
        <dbReference type="SAM" id="MobiDB-lite"/>
    </source>
</evidence>
<reference evidence="7 8" key="1">
    <citation type="submission" date="2018-11" db="EMBL/GenBank/DDBJ databases">
        <title>Species Designations Belie Phenotypic and Genotypic Heterogeneity in Oral Streptococci.</title>
        <authorList>
            <person name="Velsko I."/>
        </authorList>
    </citation>
    <scope>NUCLEOTIDE SEQUENCE [LARGE SCALE GENOMIC DNA]</scope>
    <source>
        <strain evidence="7 8">KLC04</strain>
    </source>
</reference>
<keyword evidence="2 4" id="KW-0067">ATP-binding</keyword>
<dbReference type="RefSeq" id="WP_125445246.1">
    <property type="nucleotide sequence ID" value="NZ_CP076613.1"/>
</dbReference>
<dbReference type="FunFam" id="3.40.50.300:FF:000010">
    <property type="entry name" value="Chaperone clpB 1, putative"/>
    <property type="match status" value="1"/>
</dbReference>
<protein>
    <submittedName>
        <fullName evidence="7">ATP-dependent Clp protease ATP-binding subunit ClpE</fullName>
    </submittedName>
</protein>
<dbReference type="Pfam" id="PF10431">
    <property type="entry name" value="ClpB_D2-small"/>
    <property type="match status" value="1"/>
</dbReference>
<dbReference type="InterPro" id="IPR050130">
    <property type="entry name" value="ClpA_ClpB"/>
</dbReference>
<keyword evidence="7" id="KW-0645">Protease</keyword>
<dbReference type="GO" id="GO:0008233">
    <property type="term" value="F:peptidase activity"/>
    <property type="evidence" value="ECO:0007669"/>
    <property type="project" value="UniProtKB-KW"/>
</dbReference>
<dbReference type="Proteomes" id="UP000272846">
    <property type="component" value="Unassembled WGS sequence"/>
</dbReference>
<dbReference type="PANTHER" id="PTHR11638:SF175">
    <property type="entry name" value="ATP-DEPENDENT CLP PROTEASE, ATP-BINDING SUBUNIT CLPC"/>
    <property type="match status" value="1"/>
</dbReference>
<dbReference type="GO" id="GO:0016887">
    <property type="term" value="F:ATP hydrolysis activity"/>
    <property type="evidence" value="ECO:0007669"/>
    <property type="project" value="InterPro"/>
</dbReference>
<accession>A0AAE8K9L8</accession>
<dbReference type="InterPro" id="IPR027417">
    <property type="entry name" value="P-loop_NTPase"/>
</dbReference>
<sequence length="756" mass="83790">MLCQNCKINESTIHLYTNVNGHKQQVDLCQNCYQIMKTDPEHSLFGGIANANNHGTDPIDDFFNSLSNFQQPQEPTTPPTQSGGAYGGGGGYGSNPSKGGQPQPSPQKPKGLLEEFGINVTELARRGEIDPVIGRDEEIVRVIEILNRRTKNNPVLIGEPGVGKTAVVEGLAQKIVDGDVPHKLQGKEVIRLDVVSLVQGTGIRGQFEERMQKLIDEIRSRQDVILFIDEIHEIVGAGSAGDGNMDAGNILKPALARGELQMVGATTLNEYRIIEKDAALERRMQPVKVDEPTVEETITILKGIQKKYEDYHHVKYTDAAIEAAALLSNRYIQDRFLPDKAIDLLDEAGSKMNLTLNFVDPKVIDQRLIEAENLKAQATRDEDFEKAAYFRDQIAKYKELQQTSVLDKDTPIISEKTIEHIVEQKTNIPVGDLKEKEQSQLVNLASDLKTHVIGQDDAVDKIAKAIRRNRVGLGSPNRPIGSFLFFGPTGVGKTELSKQLAIELFGSADSMIRFDMSEYMEKHSVAKLVGAPPGYVGYDEAGQLTERVRRNPYSLILLDEVEKAHPDVMHMFLQVLDDGRLTDGQGRTVSFKDTIIIMTSNAGTGKAEASVGFGAAREGRTNSVLGELGNFFSPEFMNRFDGIIEFQALSKDNLLQIVNLMLDDVNQRLATNDIHLDVTEKVKEKLVDLGYDPKMGARPLRRTIQDHIEDAITDFYLENPNEKELKAIMTSNGKILIKSAKKIESTESVNSSQEEK</sequence>
<feature type="compositionally biased region" description="Gly residues" evidence="5">
    <location>
        <begin position="84"/>
        <end position="93"/>
    </location>
</feature>
<dbReference type="InterPro" id="IPR019489">
    <property type="entry name" value="Clp_ATPase_C"/>
</dbReference>
<comment type="caution">
    <text evidence="7">The sequence shown here is derived from an EMBL/GenBank/DDBJ whole genome shotgun (WGS) entry which is preliminary data.</text>
</comment>
<evidence type="ECO:0000313" key="8">
    <source>
        <dbReference type="Proteomes" id="UP000272846"/>
    </source>
</evidence>
<dbReference type="InterPro" id="IPR028299">
    <property type="entry name" value="ClpA/B_CS2"/>
</dbReference>
<dbReference type="PANTHER" id="PTHR11638">
    <property type="entry name" value="ATP-DEPENDENT CLP PROTEASE"/>
    <property type="match status" value="1"/>
</dbReference>
<comment type="similarity">
    <text evidence="4">Belongs to the ClpA/ClpB family.</text>
</comment>
<dbReference type="Pfam" id="PF07724">
    <property type="entry name" value="AAA_2"/>
    <property type="match status" value="1"/>
</dbReference>
<dbReference type="Gene3D" id="3.40.50.300">
    <property type="entry name" value="P-loop containing nucleotide triphosphate hydrolases"/>
    <property type="match status" value="2"/>
</dbReference>
<name>A0AAE8K9L8_STRSA</name>
<feature type="compositionally biased region" description="Low complexity" evidence="5">
    <location>
        <begin position="70"/>
        <end position="83"/>
    </location>
</feature>
<dbReference type="EMBL" id="RJMK01000002">
    <property type="protein sequence ID" value="RSI08408.1"/>
    <property type="molecule type" value="Genomic_DNA"/>
</dbReference>
<organism evidence="7 8">
    <name type="scientific">Streptococcus sanguinis</name>
    <dbReference type="NCBI Taxonomy" id="1305"/>
    <lineage>
        <taxon>Bacteria</taxon>
        <taxon>Bacillati</taxon>
        <taxon>Bacillota</taxon>
        <taxon>Bacilli</taxon>
        <taxon>Lactobacillales</taxon>
        <taxon>Streptococcaceae</taxon>
        <taxon>Streptococcus</taxon>
    </lineage>
</organism>
<dbReference type="CDD" id="cd00009">
    <property type="entry name" value="AAA"/>
    <property type="match status" value="1"/>
</dbReference>
<dbReference type="PROSITE" id="PS50151">
    <property type="entry name" value="UVR"/>
    <property type="match status" value="1"/>
</dbReference>
<dbReference type="FunFam" id="3.40.50.300:FF:000025">
    <property type="entry name" value="ATP-dependent Clp protease subunit"/>
    <property type="match status" value="1"/>
</dbReference>
<dbReference type="InterPro" id="IPR001270">
    <property type="entry name" value="ClpA/B"/>
</dbReference>
<keyword evidence="3 4" id="KW-0143">Chaperone</keyword>
<gene>
    <name evidence="7" type="primary">clpE</name>
    <name evidence="7" type="ORF">D8888_05275</name>
</gene>